<dbReference type="Proteomes" id="UP000075531">
    <property type="component" value="Unassembled WGS sequence"/>
</dbReference>
<dbReference type="SUPFAM" id="SSF52540">
    <property type="entry name" value="P-loop containing nucleoside triphosphate hydrolases"/>
    <property type="match status" value="1"/>
</dbReference>
<accession>A0A151AVG0</accession>
<dbReference type="AlphaFoldDB" id="A0A151AVG0"/>
<sequence>MNELDVRKEEELTQSFELAQNFVNKNYLMDLSHCKVVPVPNEINNLTIRDNIRLFKINKIVYDKNENGIDKLSNVYNALGNVNASLIVIINSDRNNTDMYIGTRLNTRGVNSAKEAIEKSLKGNFPGTEIENLKNSKIENLIKDLMKSEIRESNKIISCVSGIPSLKDDNKDRFVQGIEKFVDAMKGEKFSAIFIADPIKNIDIENIKSGYENLYSRLVPFANTELNFSATDSEAVTEGLTKGVTITVSESLTKTQSHTSGYTKSTSRTDNKSTTKSMPGALGAGGATVGGIMFGPVGVMVGGAMGSGLGSIIGSSTKGESNTYSSTKNNSDTQGTSEQKGNSKSDSIQENKSTTSTVGNSKSLQIKFENKSVIELLEKIDEQLKRIRESENFRMWNCASYFIANDVQTSKVAASTFKALMRGENSAIEKSFINTWDNNNKNNLIEVSKYIEKLNHPLIDLNVNIGMNVPNVTPGSLISGKELAIQFGLPKKSISGVPVIEMAEFGRNIITYDNGYDSEKIKIGKIFHMSSIEDTDVEIDLNSLAMHTFVTGSTGSGKSNTIYKLLNGLNKKNVKFLVIEPAKGEYKEVFGGRKDIYVFGTNPKYCDLLKINPFKFPEDIHVLEHIDRLLEIFNACWPMYAAMPAVLKEAIEMAYEIKGWDLDYSINVNETYIYPTFEDLLETLAVVINNSSYSQEVKSNYSGALITRVKSLTNGLLGRIFNENEIDSKILFDENVIVDLSRIGSVETKSLITGILFIKLQEYRFSNTSSRNSNLKHVTVLEEAHNLLRRTSFDQNQEGTNLQGKSVEMISNSIAEMRTYGEGFIIADQAPNLLDQSVIRNTNTKIILRLPEELDRQTVGKSASLNEDQINEIPKLKTGVAVVYQNNWIQPILCKIDEFKIRIPFVYNRDFKSEIKYNKRMMGYLLKILLNARVTEENKIDLETIDLEKIGDWLKGVQIGKESKYVLEKDLQKLKLEKTMDLWKQENFELLSKITTEFLDKDKLIRFASKSSDFTSWNEKFLLGLRKYVDLNENEEFEKSLMQCLIHQKAADDESFKDFYFKWVENVKIDRGELNDRIFSHGF</sequence>
<dbReference type="PATRIC" id="fig|1121338.3.peg.2461"/>
<dbReference type="PANTHER" id="PTHR42957">
    <property type="entry name" value="HELICASE MJ1565-RELATED"/>
    <property type="match status" value="1"/>
</dbReference>
<reference evidence="3 4" key="1">
    <citation type="submission" date="2016-02" db="EMBL/GenBank/DDBJ databases">
        <title>Genome sequence of Clostridium tepidiprofundi DSM 19306.</title>
        <authorList>
            <person name="Poehlein A."/>
            <person name="Daniel R."/>
        </authorList>
    </citation>
    <scope>NUCLEOTIDE SEQUENCE [LARGE SCALE GENOMIC DNA]</scope>
    <source>
        <strain evidence="3 4">DSM 19306</strain>
    </source>
</reference>
<feature type="compositionally biased region" description="Polar residues" evidence="1">
    <location>
        <begin position="350"/>
        <end position="360"/>
    </location>
</feature>
<dbReference type="PANTHER" id="PTHR42957:SF1">
    <property type="entry name" value="HELICASE MJ1565-RELATED"/>
    <property type="match status" value="1"/>
</dbReference>
<comment type="caution">
    <text evidence="3">The sequence shown here is derived from an EMBL/GenBank/DDBJ whole genome shotgun (WGS) entry which is preliminary data.</text>
</comment>
<keyword evidence="4" id="KW-1185">Reference proteome</keyword>
<dbReference type="Pfam" id="PF01935">
    <property type="entry name" value="DUF87"/>
    <property type="match status" value="1"/>
</dbReference>
<feature type="compositionally biased region" description="Polar residues" evidence="1">
    <location>
        <begin position="255"/>
        <end position="266"/>
    </location>
</feature>
<proteinExistence type="predicted"/>
<evidence type="ECO:0000256" key="1">
    <source>
        <dbReference type="SAM" id="MobiDB-lite"/>
    </source>
</evidence>
<dbReference type="InterPro" id="IPR002789">
    <property type="entry name" value="HerA_central"/>
</dbReference>
<dbReference type="Gene3D" id="3.40.50.300">
    <property type="entry name" value="P-loop containing nucleotide triphosphate hydrolases"/>
    <property type="match status" value="2"/>
</dbReference>
<dbReference type="InterPro" id="IPR027417">
    <property type="entry name" value="P-loop_NTPase"/>
</dbReference>
<feature type="compositionally biased region" description="Polar residues" evidence="1">
    <location>
        <begin position="317"/>
        <end position="340"/>
    </location>
</feature>
<feature type="region of interest" description="Disordered" evidence="1">
    <location>
        <begin position="317"/>
        <end position="360"/>
    </location>
</feature>
<evidence type="ECO:0000313" key="4">
    <source>
        <dbReference type="Proteomes" id="UP000075531"/>
    </source>
</evidence>
<dbReference type="OrthoDB" id="9806951at2"/>
<dbReference type="RefSeq" id="WP_066826934.1">
    <property type="nucleotide sequence ID" value="NZ_LTBA01000047.1"/>
</dbReference>
<dbReference type="EMBL" id="LTBA01000047">
    <property type="protein sequence ID" value="KYH31387.1"/>
    <property type="molecule type" value="Genomic_DNA"/>
</dbReference>
<feature type="domain" description="Helicase HerA central" evidence="2">
    <location>
        <begin position="521"/>
        <end position="752"/>
    </location>
</feature>
<gene>
    <name evidence="3" type="ORF">CLTEP_23830</name>
</gene>
<organism evidence="3 4">
    <name type="scientific">Clostridium tepidiprofundi DSM 19306</name>
    <dbReference type="NCBI Taxonomy" id="1121338"/>
    <lineage>
        <taxon>Bacteria</taxon>
        <taxon>Bacillati</taxon>
        <taxon>Bacillota</taxon>
        <taxon>Clostridia</taxon>
        <taxon>Eubacteriales</taxon>
        <taxon>Clostridiaceae</taxon>
        <taxon>Clostridium</taxon>
    </lineage>
</organism>
<evidence type="ECO:0000259" key="2">
    <source>
        <dbReference type="Pfam" id="PF01935"/>
    </source>
</evidence>
<protein>
    <submittedName>
        <fullName evidence="3">AAA-like domain protein</fullName>
    </submittedName>
</protein>
<name>A0A151AVG0_9CLOT</name>
<feature type="region of interest" description="Disordered" evidence="1">
    <location>
        <begin position="255"/>
        <end position="282"/>
    </location>
</feature>
<dbReference type="InterPro" id="IPR008571">
    <property type="entry name" value="HerA-like"/>
</dbReference>
<evidence type="ECO:0000313" key="3">
    <source>
        <dbReference type="EMBL" id="KYH31387.1"/>
    </source>
</evidence>
<dbReference type="STRING" id="1121338.CLTEP_23830"/>